<dbReference type="PANTHER" id="PTHR15503">
    <property type="entry name" value="LDOC1 RELATED"/>
    <property type="match status" value="1"/>
</dbReference>
<gene>
    <name evidence="3" type="ORF">E3N88_08630</name>
</gene>
<keyword evidence="4" id="KW-1185">Reference proteome</keyword>
<dbReference type="Gene3D" id="3.30.70.270">
    <property type="match status" value="3"/>
</dbReference>
<dbReference type="CDD" id="cd00303">
    <property type="entry name" value="retropepsin_like"/>
    <property type="match status" value="1"/>
</dbReference>
<evidence type="ECO:0000313" key="3">
    <source>
        <dbReference type="EMBL" id="KAD6453924.1"/>
    </source>
</evidence>
<accession>A0A5N6PGU1</accession>
<dbReference type="EMBL" id="SZYD01000004">
    <property type="protein sequence ID" value="KAD6453924.1"/>
    <property type="molecule type" value="Genomic_DNA"/>
</dbReference>
<name>A0A5N6PGU1_9ASTR</name>
<dbReference type="SUPFAM" id="SSF56672">
    <property type="entry name" value="DNA/RNA polymerases"/>
    <property type="match status" value="1"/>
</dbReference>
<dbReference type="InterPro" id="IPR043502">
    <property type="entry name" value="DNA/RNA_pol_sf"/>
</dbReference>
<dbReference type="Pfam" id="PF08284">
    <property type="entry name" value="RVP_2"/>
    <property type="match status" value="1"/>
</dbReference>
<evidence type="ECO:0000313" key="4">
    <source>
        <dbReference type="Proteomes" id="UP000326396"/>
    </source>
</evidence>
<dbReference type="SUPFAM" id="SSF50630">
    <property type="entry name" value="Acid proteases"/>
    <property type="match status" value="1"/>
</dbReference>
<dbReference type="AlphaFoldDB" id="A0A5N6PGU1"/>
<feature type="compositionally biased region" description="Polar residues" evidence="1">
    <location>
        <begin position="549"/>
        <end position="564"/>
    </location>
</feature>
<dbReference type="Pfam" id="PF00078">
    <property type="entry name" value="RVT_1"/>
    <property type="match status" value="1"/>
</dbReference>
<dbReference type="CDD" id="cd01647">
    <property type="entry name" value="RT_LTR"/>
    <property type="match status" value="1"/>
</dbReference>
<dbReference type="InterPro" id="IPR043128">
    <property type="entry name" value="Rev_trsase/Diguanyl_cyclase"/>
</dbReference>
<dbReference type="PANTHER" id="PTHR15503:SF45">
    <property type="entry name" value="RNA-DIRECTED DNA POLYMERASE HOMOLOG"/>
    <property type="match status" value="1"/>
</dbReference>
<proteinExistence type="predicted"/>
<dbReference type="OrthoDB" id="437338at2759"/>
<reference evidence="3 4" key="1">
    <citation type="submission" date="2019-05" db="EMBL/GenBank/DDBJ databases">
        <title>Mikania micrantha, genome provides insights into the molecular mechanism of rapid growth.</title>
        <authorList>
            <person name="Liu B."/>
        </authorList>
    </citation>
    <scope>NUCLEOTIDE SEQUENCE [LARGE SCALE GENOMIC DNA]</scope>
    <source>
        <strain evidence="3">NLD-2019</strain>
        <tissue evidence="3">Leaf</tissue>
    </source>
</reference>
<feature type="compositionally biased region" description="Basic and acidic residues" evidence="1">
    <location>
        <begin position="530"/>
        <end position="548"/>
    </location>
</feature>
<sequence>MMEFEGRKANNDARKDYGTAKNVVIATTERKPYNGSLPKCNKCNYHHHGNCNVCNKCKNMDTLRSNVDLTQGNHGTRNDPHVVTGRFLVNDHFASILFDTGVDKSFVSNEFKQLLGKEHKTLKDSFITELANGDTLETRNIIEGCTLNINKHMLSLDLIPIDLGSFDIVVGMDWLSKHKAEIVCHERVIRVPLDNGEILVIHGERPGRSLQLISCMKARKYLRKQYMAFLAHVTDKKGKEKQLQDILVVKEFPKVFPEDLPGVPPPRQVKFWIDLVPRPAPIAKSPYRLAPAKMQELSSQLQELLEKGFIRSSFSPVLFVKKKDGSFRMCINYRELNKLTIKNRYPLLRIDDLFDQLKVETCFSKIDLKSGYHQLRDCIQNSVWTLRIFDYALRVNQCTSRIHGPNESDHEQHLKLILDLLAKEKLYAKFSKCEFWLREVQFLGHLINKKGIHVDRSKIEAIKQWEAPRTPSEIRQFLGLAGYYRQSKCLQDKMTAKESSIWLMIDSDYDVDAFKDGQALVTSKDREVTPRVNDKFQSRSEKKRKQESFKQPQQQTATHGPQSSELNHMVPYRLYTSPIEGQQLVNGFQNKNLKMTYQLKVCGILTTTLDTEFGLWGIQ</sequence>
<feature type="domain" description="Reverse transcriptase" evidence="2">
    <location>
        <begin position="320"/>
        <end position="375"/>
    </location>
</feature>
<dbReference type="Gene3D" id="2.40.70.10">
    <property type="entry name" value="Acid Proteases"/>
    <property type="match status" value="1"/>
</dbReference>
<dbReference type="Gene3D" id="3.10.10.10">
    <property type="entry name" value="HIV Type 1 Reverse Transcriptase, subunit A, domain 1"/>
    <property type="match status" value="1"/>
</dbReference>
<evidence type="ECO:0000256" key="1">
    <source>
        <dbReference type="SAM" id="MobiDB-lite"/>
    </source>
</evidence>
<dbReference type="Proteomes" id="UP000326396">
    <property type="component" value="Linkage Group LG12"/>
</dbReference>
<protein>
    <recommendedName>
        <fullName evidence="2">Reverse transcriptase domain-containing protein</fullName>
    </recommendedName>
</protein>
<dbReference type="InterPro" id="IPR032567">
    <property type="entry name" value="RTL1-rel"/>
</dbReference>
<dbReference type="InterPro" id="IPR021109">
    <property type="entry name" value="Peptidase_aspartic_dom_sf"/>
</dbReference>
<comment type="caution">
    <text evidence="3">The sequence shown here is derived from an EMBL/GenBank/DDBJ whole genome shotgun (WGS) entry which is preliminary data.</text>
</comment>
<dbReference type="InterPro" id="IPR000477">
    <property type="entry name" value="RT_dom"/>
</dbReference>
<evidence type="ECO:0000259" key="2">
    <source>
        <dbReference type="Pfam" id="PF00078"/>
    </source>
</evidence>
<feature type="region of interest" description="Disordered" evidence="1">
    <location>
        <begin position="530"/>
        <end position="564"/>
    </location>
</feature>
<organism evidence="3 4">
    <name type="scientific">Mikania micrantha</name>
    <name type="common">bitter vine</name>
    <dbReference type="NCBI Taxonomy" id="192012"/>
    <lineage>
        <taxon>Eukaryota</taxon>
        <taxon>Viridiplantae</taxon>
        <taxon>Streptophyta</taxon>
        <taxon>Embryophyta</taxon>
        <taxon>Tracheophyta</taxon>
        <taxon>Spermatophyta</taxon>
        <taxon>Magnoliopsida</taxon>
        <taxon>eudicotyledons</taxon>
        <taxon>Gunneridae</taxon>
        <taxon>Pentapetalae</taxon>
        <taxon>asterids</taxon>
        <taxon>campanulids</taxon>
        <taxon>Asterales</taxon>
        <taxon>Asteraceae</taxon>
        <taxon>Asteroideae</taxon>
        <taxon>Heliantheae alliance</taxon>
        <taxon>Eupatorieae</taxon>
        <taxon>Mikania</taxon>
    </lineage>
</organism>